<dbReference type="InterPro" id="IPR040608">
    <property type="entry name" value="Snf8/Vps36"/>
</dbReference>
<dbReference type="OrthoDB" id="271448at2759"/>
<dbReference type="SMART" id="SM00547">
    <property type="entry name" value="ZnF_RBZ"/>
    <property type="match status" value="1"/>
</dbReference>
<dbReference type="STRING" id="1116229.S3CEF9"/>
<feature type="region of interest" description="Disordered" evidence="10">
    <location>
        <begin position="272"/>
        <end position="293"/>
    </location>
</feature>
<dbReference type="GeneID" id="19467281"/>
<dbReference type="Pfam" id="PF04157">
    <property type="entry name" value="EAP30"/>
    <property type="match status" value="1"/>
</dbReference>
<evidence type="ECO:0000256" key="5">
    <source>
        <dbReference type="ARBA" id="ARBA00022771"/>
    </source>
</evidence>
<feature type="domain" description="GLUE N-terminal" evidence="11">
    <location>
        <begin position="6"/>
        <end position="334"/>
    </location>
</feature>
<evidence type="ECO:0000256" key="9">
    <source>
        <dbReference type="RuleBase" id="RU367095"/>
    </source>
</evidence>
<dbReference type="GO" id="GO:0043328">
    <property type="term" value="P:protein transport to vacuole involved in ubiquitin-dependent protein catabolic process via the multivesicular body sorting pathway"/>
    <property type="evidence" value="ECO:0007669"/>
    <property type="project" value="UniProtKB-UniRule"/>
</dbReference>
<comment type="similarity">
    <text evidence="1 9">Belongs to the VPS36 family.</text>
</comment>
<feature type="compositionally biased region" description="Polar residues" evidence="10">
    <location>
        <begin position="102"/>
        <end position="121"/>
    </location>
</feature>
<keyword evidence="8" id="KW-0175">Coiled coil</keyword>
<dbReference type="SUPFAM" id="SSF50729">
    <property type="entry name" value="PH domain-like"/>
    <property type="match status" value="2"/>
</dbReference>
<dbReference type="AlphaFoldDB" id="S3CEF9"/>
<keyword evidence="7 9" id="KW-0653">Protein transport</keyword>
<dbReference type="GO" id="GO:0032266">
    <property type="term" value="F:phosphatidylinositol-3-phosphate binding"/>
    <property type="evidence" value="ECO:0007669"/>
    <property type="project" value="UniProtKB-UniRule"/>
</dbReference>
<dbReference type="GO" id="GO:0008270">
    <property type="term" value="F:zinc ion binding"/>
    <property type="evidence" value="ECO:0007669"/>
    <property type="project" value="UniProtKB-KW"/>
</dbReference>
<dbReference type="GO" id="GO:0000814">
    <property type="term" value="C:ESCRT II complex"/>
    <property type="evidence" value="ECO:0007669"/>
    <property type="project" value="UniProtKB-UniRule"/>
</dbReference>
<protein>
    <recommendedName>
        <fullName evidence="9">Vacuolar protein-sorting-associated protein 36</fullName>
    </recommendedName>
    <alternativeName>
        <fullName evidence="9">ESCRT-II complex subunit VPS36</fullName>
    </alternativeName>
</protein>
<feature type="region of interest" description="Disordered" evidence="10">
    <location>
        <begin position="192"/>
        <end position="237"/>
    </location>
</feature>
<dbReference type="InterPro" id="IPR036390">
    <property type="entry name" value="WH_DNA-bd_sf"/>
</dbReference>
<accession>S3CEF9</accession>
<dbReference type="InterPro" id="IPR021648">
    <property type="entry name" value="GLUE_dom"/>
</dbReference>
<dbReference type="InterPro" id="IPR036443">
    <property type="entry name" value="Znf_RanBP2_sf"/>
</dbReference>
<dbReference type="PROSITE" id="PS51495">
    <property type="entry name" value="GLUE"/>
    <property type="match status" value="1"/>
</dbReference>
<keyword evidence="6" id="KW-0862">Zinc</keyword>
<dbReference type="InterPro" id="IPR011993">
    <property type="entry name" value="PH-like_dom_sf"/>
</dbReference>
<keyword evidence="2 9" id="KW-0813">Transport</keyword>
<dbReference type="EMBL" id="KE145373">
    <property type="protein sequence ID" value="EPE24380.1"/>
    <property type="molecule type" value="Genomic_DNA"/>
</dbReference>
<name>S3CEF9_GLAL2</name>
<comment type="subunit">
    <text evidence="9">Component of the endosomal sorting complex required for transport II (ESCRT-II).</text>
</comment>
<keyword evidence="9" id="KW-0963">Cytoplasm</keyword>
<dbReference type="eggNOG" id="KOG2760">
    <property type="taxonomic scope" value="Eukaryota"/>
</dbReference>
<sequence length="620" mass="67967">MFLQNIDLTTALRPAYLPDEVLLFVQDNVGLYEGKFKIPDHQNGHVYLTSHRICYVDNENPRKHSVAIDLKDVDRYEFYAGLFKSSAKITLFPKPSKRSSLQSRAVSDLNTPSRSATSTPLSRAESPFHLPTPELPPTSSATWICTICSHSNPVPSNFDPKTASDRTPIPPCLLCGIKPALAHVLKASILSTTNRPSSHSPAALRTPVPIRGRPEIPRPQSEAWGEPPSQNASQATTGEATFPCPRCTFLNHPSLPSCEICGASLVSQDLPTGLNRPSLRPESPGPTLNHLPHLETQTNESIKLSFRGGGEKIMYERLKGSMTQRKWLLQGAPPVPKLSRPNNESGSSMPTSSSPSGERVKAMGIAGLEQRRRDVQKNNELVIGGAFEDLEALMASAKEIVALAESFSQNGGPGSISDSNTVADALGLVTTKDMLGGGSNSETLYISELSRNLAEFLTDDARGVLRKAGGIVSLVDLWAMFNRARGGVELVSPLDFEKAARLWGKLRLPVRLRQFKSGVLVVQGSDRTDEKTIKTLLAWLQDLHSFPPDKEVAWDWQFFGRGVTAQDAAERFGWSIGVAEEELEMAEEKGALCREESIEGLKFWENWIIEDRWAQASLTV</sequence>
<evidence type="ECO:0000256" key="7">
    <source>
        <dbReference type="ARBA" id="ARBA00022927"/>
    </source>
</evidence>
<dbReference type="PANTHER" id="PTHR13128:SF12">
    <property type="entry name" value="VACUOLAR PROTEIN-SORTING-ASSOCIATED PROTEIN 36"/>
    <property type="match status" value="1"/>
</dbReference>
<dbReference type="Gene3D" id="2.30.29.30">
    <property type="entry name" value="Pleckstrin-homology domain (PH domain)/Phosphotyrosine-binding domain (PTB)"/>
    <property type="match status" value="2"/>
</dbReference>
<comment type="subcellular location">
    <subcellularLocation>
        <location evidence="9">Cytoplasm</location>
    </subcellularLocation>
    <subcellularLocation>
        <location evidence="9">Endosome</location>
    </subcellularLocation>
</comment>
<dbReference type="Gene3D" id="2.30.30.380">
    <property type="entry name" value="Zn-finger domain of Sec23/24"/>
    <property type="match status" value="2"/>
</dbReference>
<keyword evidence="3" id="KW-0479">Metal-binding</keyword>
<reference evidence="12 13" key="1">
    <citation type="journal article" date="2013" name="BMC Genomics">
        <title>Genomics-driven discovery of the pneumocandin biosynthetic gene cluster in the fungus Glarea lozoyensis.</title>
        <authorList>
            <person name="Chen L."/>
            <person name="Yue Q."/>
            <person name="Zhang X."/>
            <person name="Xiang M."/>
            <person name="Wang C."/>
            <person name="Li S."/>
            <person name="Che Y."/>
            <person name="Ortiz-Lopez F.J."/>
            <person name="Bills G.F."/>
            <person name="Liu X."/>
            <person name="An Z."/>
        </authorList>
    </citation>
    <scope>NUCLEOTIDE SEQUENCE [LARGE SCALE GENOMIC DNA]</scope>
    <source>
        <strain evidence="13">ATCC 20868 / MF5171</strain>
    </source>
</reference>
<evidence type="ECO:0000256" key="4">
    <source>
        <dbReference type="ARBA" id="ARBA00022753"/>
    </source>
</evidence>
<proteinExistence type="inferred from homology"/>
<dbReference type="PANTHER" id="PTHR13128">
    <property type="entry name" value="VACUOLAR PROTEIN-SORTING-ASSOCIATED PROTEIN 36"/>
    <property type="match status" value="1"/>
</dbReference>
<dbReference type="OMA" id="RVCYVDH"/>
<dbReference type="InterPro" id="IPR037855">
    <property type="entry name" value="Vps36"/>
</dbReference>
<feature type="region of interest" description="Disordered" evidence="10">
    <location>
        <begin position="102"/>
        <end position="135"/>
    </location>
</feature>
<evidence type="ECO:0000256" key="1">
    <source>
        <dbReference type="ARBA" id="ARBA00009697"/>
    </source>
</evidence>
<evidence type="ECO:0000256" key="3">
    <source>
        <dbReference type="ARBA" id="ARBA00022723"/>
    </source>
</evidence>
<evidence type="ECO:0000313" key="13">
    <source>
        <dbReference type="Proteomes" id="UP000016922"/>
    </source>
</evidence>
<dbReference type="InterPro" id="IPR036388">
    <property type="entry name" value="WH-like_DNA-bd_sf"/>
</dbReference>
<evidence type="ECO:0000256" key="10">
    <source>
        <dbReference type="SAM" id="MobiDB-lite"/>
    </source>
</evidence>
<dbReference type="FunFam" id="1.10.10.10:FF:000527">
    <property type="entry name" value="Vacuolar protein sorting protein (Vps36), putative"/>
    <property type="match status" value="1"/>
</dbReference>
<dbReference type="GO" id="GO:0043130">
    <property type="term" value="F:ubiquitin binding"/>
    <property type="evidence" value="ECO:0007669"/>
    <property type="project" value="UniProtKB-UniRule"/>
</dbReference>
<feature type="compositionally biased region" description="Polar residues" evidence="10">
    <location>
        <begin position="228"/>
        <end position="237"/>
    </location>
</feature>
<evidence type="ECO:0000256" key="2">
    <source>
        <dbReference type="ARBA" id="ARBA00022448"/>
    </source>
</evidence>
<feature type="region of interest" description="Disordered" evidence="10">
    <location>
        <begin position="331"/>
        <end position="359"/>
    </location>
</feature>
<evidence type="ECO:0000256" key="6">
    <source>
        <dbReference type="ARBA" id="ARBA00022833"/>
    </source>
</evidence>
<evidence type="ECO:0000259" key="11">
    <source>
        <dbReference type="PROSITE" id="PS51495"/>
    </source>
</evidence>
<dbReference type="Gene3D" id="6.10.140.260">
    <property type="match status" value="1"/>
</dbReference>
<dbReference type="SUPFAM" id="SSF90209">
    <property type="entry name" value="Ran binding protein zinc finger-like"/>
    <property type="match status" value="1"/>
</dbReference>
<feature type="compositionally biased region" description="Low complexity" evidence="10">
    <location>
        <begin position="345"/>
        <end position="357"/>
    </location>
</feature>
<dbReference type="GO" id="GO:0031902">
    <property type="term" value="C:late endosome membrane"/>
    <property type="evidence" value="ECO:0007669"/>
    <property type="project" value="UniProtKB-UniRule"/>
</dbReference>
<dbReference type="InterPro" id="IPR031558">
    <property type="entry name" value="Vps36-NZF-N"/>
</dbReference>
<dbReference type="Proteomes" id="UP000016922">
    <property type="component" value="Unassembled WGS sequence"/>
</dbReference>
<dbReference type="Gene3D" id="1.10.10.10">
    <property type="entry name" value="Winged helix-like DNA-binding domain superfamily/Winged helix DNA-binding domain"/>
    <property type="match status" value="2"/>
</dbReference>
<keyword evidence="13" id="KW-1185">Reference proteome</keyword>
<dbReference type="FunFam" id="1.10.10.10:FF:000165">
    <property type="entry name" value="Vacuolar protein sorting protein (Vps36)"/>
    <property type="match status" value="1"/>
</dbReference>
<dbReference type="KEGG" id="glz:GLAREA_08232"/>
<evidence type="ECO:0000313" key="12">
    <source>
        <dbReference type="EMBL" id="EPE24380.1"/>
    </source>
</evidence>
<keyword evidence="5" id="KW-0863">Zinc-finger</keyword>
<keyword evidence="4 9" id="KW-0967">Endosome</keyword>
<dbReference type="Pfam" id="PF16988">
    <property type="entry name" value="Vps36-NZF-N"/>
    <property type="match status" value="1"/>
</dbReference>
<organism evidence="12 13">
    <name type="scientific">Glarea lozoyensis (strain ATCC 20868 / MF5171)</name>
    <dbReference type="NCBI Taxonomy" id="1116229"/>
    <lineage>
        <taxon>Eukaryota</taxon>
        <taxon>Fungi</taxon>
        <taxon>Dikarya</taxon>
        <taxon>Ascomycota</taxon>
        <taxon>Pezizomycotina</taxon>
        <taxon>Leotiomycetes</taxon>
        <taxon>Helotiales</taxon>
        <taxon>Helotiaceae</taxon>
        <taxon>Glarea</taxon>
    </lineage>
</organism>
<dbReference type="InterPro" id="IPR001876">
    <property type="entry name" value="Znf_RanBP2"/>
</dbReference>
<dbReference type="SUPFAM" id="SSF46785">
    <property type="entry name" value="Winged helix' DNA-binding domain"/>
    <property type="match status" value="1"/>
</dbReference>
<dbReference type="HOGENOM" id="CLU_015433_2_0_1"/>
<comment type="function">
    <text evidence="9">Component of the ESCRT-II complex (endosomal sorting complex required for transport II), which is required for multivesicular body (MVB) formation and sorting of endosomal cargo proteins into MVBs.</text>
</comment>
<dbReference type="Pfam" id="PF11605">
    <property type="entry name" value="Vps36_ESCRT-II"/>
    <property type="match status" value="1"/>
</dbReference>
<gene>
    <name evidence="12" type="ORF">GLAREA_08232</name>
</gene>
<dbReference type="RefSeq" id="XP_008088468.1">
    <property type="nucleotide sequence ID" value="XM_008090277.1"/>
</dbReference>
<evidence type="ECO:0000256" key="8">
    <source>
        <dbReference type="ARBA" id="ARBA00023054"/>
    </source>
</evidence>